<keyword evidence="4" id="KW-1185">Reference proteome</keyword>
<keyword evidence="2" id="KW-0472">Membrane</keyword>
<accession>A0ABT1IQQ9</accession>
<reference evidence="3 4" key="1">
    <citation type="submission" date="2022-06" db="EMBL/GenBank/DDBJ databases">
        <title>Sequencing the genomes of 1000 actinobacteria strains.</title>
        <authorList>
            <person name="Klenk H.-P."/>
        </authorList>
    </citation>
    <scope>NUCLEOTIDE SEQUENCE [LARGE SCALE GENOMIC DNA]</scope>
    <source>
        <strain evidence="3 4">DSM 41656</strain>
    </source>
</reference>
<feature type="transmembrane region" description="Helical" evidence="2">
    <location>
        <begin position="138"/>
        <end position="156"/>
    </location>
</feature>
<sequence>MMVGPADPVRELIEVHRELCEQAVDVLDIAAGLEDSGIGPAGAAAYRHTDVFGLAEELSARVARRPDGPGDPDGPGGPGPVARRSRRAAAALTAAAAHLVPVAVLAVGGASVPVAAAAVIVGAVVLTLATGRPRWSRWPGWAAAGYGLGAAVLLAAVTAGSVPLGAAAATAAGSARWCARWVRDLGRGHLGAAVTMAEFRARMRPVLPVAAVLQLALTGLWTAAALALTPGAPHGPDGSAAAAALSGAGVTAWAVQGCAGLALLVSAVLAHAGRAALAASVVLLAGAGTAALLLPSAQTAGRLVCAGPLALLLPYAWLLLGRPGAHRARPAG</sequence>
<name>A0ABT1IQQ9_9ACTN</name>
<keyword evidence="2" id="KW-0812">Transmembrane</keyword>
<feature type="transmembrane region" description="Helical" evidence="2">
    <location>
        <begin position="276"/>
        <end position="294"/>
    </location>
</feature>
<dbReference type="Proteomes" id="UP001206483">
    <property type="component" value="Unassembled WGS sequence"/>
</dbReference>
<protein>
    <recommendedName>
        <fullName evidence="5">Integral membrane protein</fullName>
    </recommendedName>
</protein>
<feature type="transmembrane region" description="Helical" evidence="2">
    <location>
        <begin position="206"/>
        <end position="228"/>
    </location>
</feature>
<dbReference type="EMBL" id="JAMZDX010000001">
    <property type="protein sequence ID" value="MCP2307457.1"/>
    <property type="molecule type" value="Genomic_DNA"/>
</dbReference>
<keyword evidence="2" id="KW-1133">Transmembrane helix</keyword>
<feature type="region of interest" description="Disordered" evidence="1">
    <location>
        <begin position="63"/>
        <end position="84"/>
    </location>
</feature>
<gene>
    <name evidence="3" type="ORF">FHR36_000549</name>
</gene>
<organism evidence="3 4">
    <name type="scientific">Kitasatospora paracochleata</name>
    <dbReference type="NCBI Taxonomy" id="58354"/>
    <lineage>
        <taxon>Bacteria</taxon>
        <taxon>Bacillati</taxon>
        <taxon>Actinomycetota</taxon>
        <taxon>Actinomycetes</taxon>
        <taxon>Kitasatosporales</taxon>
        <taxon>Streptomycetaceae</taxon>
        <taxon>Kitasatospora</taxon>
    </lineage>
</organism>
<evidence type="ECO:0000313" key="4">
    <source>
        <dbReference type="Proteomes" id="UP001206483"/>
    </source>
</evidence>
<evidence type="ECO:0000256" key="1">
    <source>
        <dbReference type="SAM" id="MobiDB-lite"/>
    </source>
</evidence>
<dbReference type="RefSeq" id="WP_253793433.1">
    <property type="nucleotide sequence ID" value="NZ_JAMZDX010000001.1"/>
</dbReference>
<evidence type="ECO:0000256" key="2">
    <source>
        <dbReference type="SAM" id="Phobius"/>
    </source>
</evidence>
<comment type="caution">
    <text evidence="3">The sequence shown here is derived from an EMBL/GenBank/DDBJ whole genome shotgun (WGS) entry which is preliminary data.</text>
</comment>
<evidence type="ECO:0008006" key="5">
    <source>
        <dbReference type="Google" id="ProtNLM"/>
    </source>
</evidence>
<feature type="transmembrane region" description="Helical" evidence="2">
    <location>
        <begin position="240"/>
        <end position="264"/>
    </location>
</feature>
<feature type="transmembrane region" description="Helical" evidence="2">
    <location>
        <begin position="114"/>
        <end position="131"/>
    </location>
</feature>
<feature type="transmembrane region" description="Helical" evidence="2">
    <location>
        <begin position="300"/>
        <end position="320"/>
    </location>
</feature>
<proteinExistence type="predicted"/>
<evidence type="ECO:0000313" key="3">
    <source>
        <dbReference type="EMBL" id="MCP2307457.1"/>
    </source>
</evidence>